<evidence type="ECO:0000313" key="2">
    <source>
        <dbReference type="Proteomes" id="UP001341840"/>
    </source>
</evidence>
<organism evidence="1 2">
    <name type="scientific">Stylosanthes scabra</name>
    <dbReference type="NCBI Taxonomy" id="79078"/>
    <lineage>
        <taxon>Eukaryota</taxon>
        <taxon>Viridiplantae</taxon>
        <taxon>Streptophyta</taxon>
        <taxon>Embryophyta</taxon>
        <taxon>Tracheophyta</taxon>
        <taxon>Spermatophyta</taxon>
        <taxon>Magnoliopsida</taxon>
        <taxon>eudicotyledons</taxon>
        <taxon>Gunneridae</taxon>
        <taxon>Pentapetalae</taxon>
        <taxon>rosids</taxon>
        <taxon>fabids</taxon>
        <taxon>Fabales</taxon>
        <taxon>Fabaceae</taxon>
        <taxon>Papilionoideae</taxon>
        <taxon>50 kb inversion clade</taxon>
        <taxon>dalbergioids sensu lato</taxon>
        <taxon>Dalbergieae</taxon>
        <taxon>Pterocarpus clade</taxon>
        <taxon>Stylosanthes</taxon>
    </lineage>
</organism>
<comment type="caution">
    <text evidence="1">The sequence shown here is derived from an EMBL/GenBank/DDBJ whole genome shotgun (WGS) entry which is preliminary data.</text>
</comment>
<reference evidence="1 2" key="1">
    <citation type="journal article" date="2023" name="Plants (Basel)">
        <title>Bridging the Gap: Combining Genomics and Transcriptomics Approaches to Understand Stylosanthes scabra, an Orphan Legume from the Brazilian Caatinga.</title>
        <authorList>
            <person name="Ferreira-Neto J.R.C."/>
            <person name="da Silva M.D."/>
            <person name="Binneck E."/>
            <person name="de Melo N.F."/>
            <person name="da Silva R.H."/>
            <person name="de Melo A.L.T.M."/>
            <person name="Pandolfi V."/>
            <person name="Bustamante F.O."/>
            <person name="Brasileiro-Vidal A.C."/>
            <person name="Benko-Iseppon A.M."/>
        </authorList>
    </citation>
    <scope>NUCLEOTIDE SEQUENCE [LARGE SCALE GENOMIC DNA]</scope>
    <source>
        <tissue evidence="1">Leaves</tissue>
    </source>
</reference>
<evidence type="ECO:0000313" key="1">
    <source>
        <dbReference type="EMBL" id="MED6159214.1"/>
    </source>
</evidence>
<keyword evidence="2" id="KW-1185">Reference proteome</keyword>
<name>A0ABU6UDU2_9FABA</name>
<gene>
    <name evidence="1" type="ORF">PIB30_040236</name>
</gene>
<accession>A0ABU6UDU2</accession>
<dbReference type="EMBL" id="JASCZI010121045">
    <property type="protein sequence ID" value="MED6159214.1"/>
    <property type="molecule type" value="Genomic_DNA"/>
</dbReference>
<protein>
    <submittedName>
        <fullName evidence="1">Uncharacterized protein</fullName>
    </submittedName>
</protein>
<sequence>MCRGEGIWVTARRGDGIGETGRRGERRRDDVARFRLFRLLLEAESEAVRPSTLGGDCRWLTGGSAINVVDASGPRQRRQCSGMNLEIQFLNGLRAMNAARQIAEVISQPSRELDSVGRSGRHVPKQVGPLRSSLNGLGLHHITWAVLTMKNGSNSCCGYRRVVCLVRSSRLVKEGDEGLLVEVMVVPLLRP</sequence>
<dbReference type="Proteomes" id="UP001341840">
    <property type="component" value="Unassembled WGS sequence"/>
</dbReference>
<proteinExistence type="predicted"/>